<evidence type="ECO:0000313" key="5">
    <source>
        <dbReference type="Proteomes" id="UP000016931"/>
    </source>
</evidence>
<feature type="compositionally biased region" description="Basic and acidic residues" evidence="2">
    <location>
        <begin position="222"/>
        <end position="244"/>
    </location>
</feature>
<dbReference type="InterPro" id="IPR050907">
    <property type="entry name" value="SRSF"/>
</dbReference>
<evidence type="ECO:0000313" key="4">
    <source>
        <dbReference type="EMBL" id="EMF12880.1"/>
    </source>
</evidence>
<feature type="region of interest" description="Disordered" evidence="2">
    <location>
        <begin position="89"/>
        <end position="244"/>
    </location>
</feature>
<name>M3D3V0_SPHMS</name>
<dbReference type="RefSeq" id="XP_016761001.1">
    <property type="nucleotide sequence ID" value="XM_016908090.1"/>
</dbReference>
<dbReference type="InterPro" id="IPR034403">
    <property type="entry name" value="Srp1p_RRM"/>
</dbReference>
<dbReference type="GeneID" id="27905227"/>
<evidence type="ECO:0000259" key="3">
    <source>
        <dbReference type="PROSITE" id="PS50102"/>
    </source>
</evidence>
<dbReference type="Pfam" id="PF00076">
    <property type="entry name" value="RRM_1"/>
    <property type="match status" value="1"/>
</dbReference>
<accession>M3D3V0</accession>
<dbReference type="Gene3D" id="3.30.70.330">
    <property type="match status" value="1"/>
</dbReference>
<feature type="compositionally biased region" description="Basic and acidic residues" evidence="2">
    <location>
        <begin position="96"/>
        <end position="123"/>
    </location>
</feature>
<dbReference type="SMART" id="SM00360">
    <property type="entry name" value="RRM"/>
    <property type="match status" value="1"/>
</dbReference>
<dbReference type="GO" id="GO:0003723">
    <property type="term" value="F:RNA binding"/>
    <property type="evidence" value="ECO:0007669"/>
    <property type="project" value="UniProtKB-UniRule"/>
</dbReference>
<dbReference type="EMBL" id="KB456264">
    <property type="protein sequence ID" value="EMF12880.1"/>
    <property type="molecule type" value="Genomic_DNA"/>
</dbReference>
<organism evidence="4 5">
    <name type="scientific">Sphaerulina musiva (strain SO2202)</name>
    <name type="common">Poplar stem canker fungus</name>
    <name type="synonym">Septoria musiva</name>
    <dbReference type="NCBI Taxonomy" id="692275"/>
    <lineage>
        <taxon>Eukaryota</taxon>
        <taxon>Fungi</taxon>
        <taxon>Dikarya</taxon>
        <taxon>Ascomycota</taxon>
        <taxon>Pezizomycotina</taxon>
        <taxon>Dothideomycetes</taxon>
        <taxon>Dothideomycetidae</taxon>
        <taxon>Mycosphaerellales</taxon>
        <taxon>Mycosphaerellaceae</taxon>
        <taxon>Sphaerulina</taxon>
    </lineage>
</organism>
<gene>
    <name evidence="4" type="ORF">SEPMUDRAFT_163898</name>
</gene>
<dbReference type="InterPro" id="IPR035979">
    <property type="entry name" value="RBD_domain_sf"/>
</dbReference>
<dbReference type="OrthoDB" id="5970at2759"/>
<dbReference type="FunFam" id="3.30.70.330:FF:000123">
    <property type="entry name" value="Pre-mRNA splicing factor (Srp1)"/>
    <property type="match status" value="1"/>
</dbReference>
<dbReference type="STRING" id="692275.M3D3V0"/>
<dbReference type="HOGENOM" id="CLU_078549_0_1_1"/>
<dbReference type="PROSITE" id="PS50102">
    <property type="entry name" value="RRM"/>
    <property type="match status" value="1"/>
</dbReference>
<dbReference type="Proteomes" id="UP000016931">
    <property type="component" value="Unassembled WGS sequence"/>
</dbReference>
<feature type="compositionally biased region" description="Basic and acidic residues" evidence="2">
    <location>
        <begin position="138"/>
        <end position="214"/>
    </location>
</feature>
<dbReference type="CDD" id="cd12467">
    <property type="entry name" value="RRM_Srp1p_like"/>
    <property type="match status" value="1"/>
</dbReference>
<feature type="domain" description="RRM" evidence="3">
    <location>
        <begin position="8"/>
        <end position="86"/>
    </location>
</feature>
<sequence>MSSRGGGTTLYVSGFGHGTRARDLAYEFERYGRLVRCDIPAPRTASSRLFAFVEYENRRDADDAYYEMHNKRIGRDDLLKIEWARTPPSASWRFDPGADRPRDGRDGGRGGGRDDRGGRDRRERSPRRRSGSPPRSRRHDDDREGSTRDRDYDRGSRRDDRDDRRRERTRSPEADRDRADRDRDMKDRDVRDEDRDGDRDADRPARDDRDRDFEANGSNGDVGKEEAREEEAPPAAHDDLDTAE</sequence>
<protein>
    <submittedName>
        <fullName evidence="4">RNA-binding domain-containing protein</fullName>
    </submittedName>
</protein>
<evidence type="ECO:0000256" key="1">
    <source>
        <dbReference type="PROSITE-ProRule" id="PRU00176"/>
    </source>
</evidence>
<keyword evidence="5" id="KW-1185">Reference proteome</keyword>
<dbReference type="InterPro" id="IPR000504">
    <property type="entry name" value="RRM_dom"/>
</dbReference>
<dbReference type="AlphaFoldDB" id="M3D3V0"/>
<dbReference type="eggNOG" id="ENOG502S4TA">
    <property type="taxonomic scope" value="Eukaryota"/>
</dbReference>
<dbReference type="SUPFAM" id="SSF54928">
    <property type="entry name" value="RNA-binding domain, RBD"/>
    <property type="match status" value="1"/>
</dbReference>
<keyword evidence="1" id="KW-0694">RNA-binding</keyword>
<dbReference type="OMA" id="PLIRCDV"/>
<reference evidence="4 5" key="1">
    <citation type="journal article" date="2012" name="PLoS Pathog.">
        <title>Diverse lifestyles and strategies of plant pathogenesis encoded in the genomes of eighteen Dothideomycetes fungi.</title>
        <authorList>
            <person name="Ohm R.A."/>
            <person name="Feau N."/>
            <person name="Henrissat B."/>
            <person name="Schoch C.L."/>
            <person name="Horwitz B.A."/>
            <person name="Barry K.W."/>
            <person name="Condon B.J."/>
            <person name="Copeland A.C."/>
            <person name="Dhillon B."/>
            <person name="Glaser F."/>
            <person name="Hesse C.N."/>
            <person name="Kosti I."/>
            <person name="LaButti K."/>
            <person name="Lindquist E.A."/>
            <person name="Lucas S."/>
            <person name="Salamov A.A."/>
            <person name="Bradshaw R.E."/>
            <person name="Ciuffetti L."/>
            <person name="Hamelin R.C."/>
            <person name="Kema G.H.J."/>
            <person name="Lawrence C."/>
            <person name="Scott J.A."/>
            <person name="Spatafora J.W."/>
            <person name="Turgeon B.G."/>
            <person name="de Wit P.J.G.M."/>
            <person name="Zhong S."/>
            <person name="Goodwin S.B."/>
            <person name="Grigoriev I.V."/>
        </authorList>
    </citation>
    <scope>NUCLEOTIDE SEQUENCE [LARGE SCALE GENOMIC DNA]</scope>
    <source>
        <strain evidence="4 5">SO2202</strain>
    </source>
</reference>
<proteinExistence type="predicted"/>
<dbReference type="PANTHER" id="PTHR23147">
    <property type="entry name" value="SERINE/ARGININE RICH SPLICING FACTOR"/>
    <property type="match status" value="1"/>
</dbReference>
<evidence type="ECO:0000256" key="2">
    <source>
        <dbReference type="SAM" id="MobiDB-lite"/>
    </source>
</evidence>
<dbReference type="InterPro" id="IPR012677">
    <property type="entry name" value="Nucleotide-bd_a/b_plait_sf"/>
</dbReference>